<protein>
    <submittedName>
        <fullName evidence="1">Uncharacterized protein</fullName>
    </submittedName>
</protein>
<proteinExistence type="predicted"/>
<name>A0A1R1BL51_PAEAM</name>
<gene>
    <name evidence="1" type="ORF">BK131_23635</name>
</gene>
<dbReference type="EMBL" id="MRTJ01000013">
    <property type="protein sequence ID" value="OMF10610.1"/>
    <property type="molecule type" value="Genomic_DNA"/>
</dbReference>
<dbReference type="AlphaFoldDB" id="A0A1R1BL51"/>
<evidence type="ECO:0000313" key="2">
    <source>
        <dbReference type="Proteomes" id="UP000187134"/>
    </source>
</evidence>
<reference evidence="1 2" key="1">
    <citation type="submission" date="2016-11" db="EMBL/GenBank/DDBJ databases">
        <title>Paenibacillus species isolates.</title>
        <authorList>
            <person name="Beno S.M."/>
        </authorList>
    </citation>
    <scope>NUCLEOTIDE SEQUENCE [LARGE SCALE GENOMIC DNA]</scope>
    <source>
        <strain evidence="1 2">FSL H8-0246</strain>
    </source>
</reference>
<accession>A0A1R1BL51</accession>
<dbReference type="OrthoDB" id="9788659at2"/>
<comment type="caution">
    <text evidence="1">The sequence shown here is derived from an EMBL/GenBank/DDBJ whole genome shotgun (WGS) entry which is preliminary data.</text>
</comment>
<organism evidence="1 2">
    <name type="scientific">Paenibacillus amylolyticus</name>
    <dbReference type="NCBI Taxonomy" id="1451"/>
    <lineage>
        <taxon>Bacteria</taxon>
        <taxon>Bacillati</taxon>
        <taxon>Bacillota</taxon>
        <taxon>Bacilli</taxon>
        <taxon>Bacillales</taxon>
        <taxon>Paenibacillaceae</taxon>
        <taxon>Paenibacillus</taxon>
    </lineage>
</organism>
<evidence type="ECO:0000313" key="1">
    <source>
        <dbReference type="EMBL" id="OMF10610.1"/>
    </source>
</evidence>
<sequence>MDSILNHIDFSEYGITTEEVIESDDNHQSNDPYITVYHYKENVAYGTIFVWETNDTIFEVLDWETSDNVFKSHTNNNNLDEFRRSFNLYRYCMMLGDIWKPLREILEEQDGNQLVELFHNIPNQVLVIYTNELALEFLTVLRRYSESIKKHVNNYRYDFAEVVGEKMEELYLYSSLPEIKMHSLINIMVAANHLNRFSVMDQFDRLLKQVSNDEEARLVAKGLQSEILEYSLLYKRITKSELHPAIQKVWEQCEIEI</sequence>
<dbReference type="RefSeq" id="WP_076333476.1">
    <property type="nucleotide sequence ID" value="NZ_MRTJ01000013.1"/>
</dbReference>
<dbReference type="Proteomes" id="UP000187134">
    <property type="component" value="Unassembled WGS sequence"/>
</dbReference>